<dbReference type="Pfam" id="PF13692">
    <property type="entry name" value="Glyco_trans_1_4"/>
    <property type="match status" value="1"/>
</dbReference>
<comment type="caution">
    <text evidence="1">The sequence shown here is derived from an EMBL/GenBank/DDBJ whole genome shotgun (WGS) entry which is preliminary data.</text>
</comment>
<dbReference type="GO" id="GO:0016740">
    <property type="term" value="F:transferase activity"/>
    <property type="evidence" value="ECO:0007669"/>
    <property type="project" value="UniProtKB-KW"/>
</dbReference>
<reference evidence="1 2" key="1">
    <citation type="submission" date="2019-09" db="EMBL/GenBank/DDBJ databases">
        <authorList>
            <person name="Chen X.-Y."/>
        </authorList>
    </citation>
    <scope>NUCLEOTIDE SEQUENCE [LARGE SCALE GENOMIC DNA]</scope>
    <source>
        <strain evidence="1 2">NY5</strain>
    </source>
</reference>
<keyword evidence="1" id="KW-0808">Transferase</keyword>
<evidence type="ECO:0000313" key="2">
    <source>
        <dbReference type="Proteomes" id="UP000323708"/>
    </source>
</evidence>
<evidence type="ECO:0000313" key="1">
    <source>
        <dbReference type="EMBL" id="KAA1191929.1"/>
    </source>
</evidence>
<accession>A0A5B0X1D3</accession>
<dbReference type="Proteomes" id="UP000323708">
    <property type="component" value="Unassembled WGS sequence"/>
</dbReference>
<sequence>MQRLLIIGYVWPEPASTAAGAHMMSLLNLFRSSGWDITFASPAGHSEHMADLAREGIHCAEIALNHSSFDAFISQLQPQAVLFDRFMMEEQFGWRVEKNCPDALRILDTEDLVCLRQARHDAFKKQGVVNPPPGPSLLFTELAQREIASILRCDLSLIISEAEQRLLTDLFRVDPSLLHYYPLCYAPEAPGHRAPGFDERAGFVAIGNFRHAPNWDAVRWLKEAIWPRIRALLPQAECRVYGAYTPPKATALHNPRQGLHIMGRADDAAAVLRAARVNLAPLRFGAGLKGKIAEAMACGTPSVTTSIGAEGMAGELPFAGAVSDQVEQLARHAVTLHEDSARWQQAQENGYRIVTERFCRRHHDQYLLERIQELQQNLAQHRLDNFTGAMLRHHLHRSTQYMSQWIEAKNRD</sequence>
<dbReference type="SUPFAM" id="SSF53756">
    <property type="entry name" value="UDP-Glycosyltransferase/glycogen phosphorylase"/>
    <property type="match status" value="1"/>
</dbReference>
<organism evidence="1 2">
    <name type="scientific">Pseudohalioglobus sediminis</name>
    <dbReference type="NCBI Taxonomy" id="2606449"/>
    <lineage>
        <taxon>Bacteria</taxon>
        <taxon>Pseudomonadati</taxon>
        <taxon>Pseudomonadota</taxon>
        <taxon>Gammaproteobacteria</taxon>
        <taxon>Cellvibrionales</taxon>
        <taxon>Halieaceae</taxon>
        <taxon>Pseudohalioglobus</taxon>
    </lineage>
</organism>
<dbReference type="Gene3D" id="3.40.50.2000">
    <property type="entry name" value="Glycogen Phosphorylase B"/>
    <property type="match status" value="1"/>
</dbReference>
<name>A0A5B0X1D3_9GAMM</name>
<dbReference type="AlphaFoldDB" id="A0A5B0X1D3"/>
<gene>
    <name evidence="1" type="ORF">F0M18_10405</name>
</gene>
<dbReference type="RefSeq" id="WP_149611365.1">
    <property type="nucleotide sequence ID" value="NZ_VTUX01000004.1"/>
</dbReference>
<protein>
    <submittedName>
        <fullName evidence="1">Glycosyltransferase</fullName>
    </submittedName>
</protein>
<proteinExistence type="predicted"/>
<dbReference type="EMBL" id="VTUX01000004">
    <property type="protein sequence ID" value="KAA1191929.1"/>
    <property type="molecule type" value="Genomic_DNA"/>
</dbReference>
<keyword evidence="2" id="KW-1185">Reference proteome</keyword>